<dbReference type="EMBL" id="BPLR01003682">
    <property type="protein sequence ID" value="GIX87489.1"/>
    <property type="molecule type" value="Genomic_DNA"/>
</dbReference>
<proteinExistence type="predicted"/>
<evidence type="ECO:0000313" key="1">
    <source>
        <dbReference type="EMBL" id="GIX87489.1"/>
    </source>
</evidence>
<dbReference type="Proteomes" id="UP001054945">
    <property type="component" value="Unassembled WGS sequence"/>
</dbReference>
<name>A0AAV4NRS1_CAEEX</name>
<gene>
    <name evidence="1" type="ORF">CEXT_727701</name>
</gene>
<keyword evidence="2" id="KW-1185">Reference proteome</keyword>
<dbReference type="AlphaFoldDB" id="A0AAV4NRS1"/>
<protein>
    <submittedName>
        <fullName evidence="1">Uncharacterized protein</fullName>
    </submittedName>
</protein>
<organism evidence="1 2">
    <name type="scientific">Caerostris extrusa</name>
    <name type="common">Bark spider</name>
    <name type="synonym">Caerostris bankana</name>
    <dbReference type="NCBI Taxonomy" id="172846"/>
    <lineage>
        <taxon>Eukaryota</taxon>
        <taxon>Metazoa</taxon>
        <taxon>Ecdysozoa</taxon>
        <taxon>Arthropoda</taxon>
        <taxon>Chelicerata</taxon>
        <taxon>Arachnida</taxon>
        <taxon>Araneae</taxon>
        <taxon>Araneomorphae</taxon>
        <taxon>Entelegynae</taxon>
        <taxon>Araneoidea</taxon>
        <taxon>Araneidae</taxon>
        <taxon>Caerostris</taxon>
    </lineage>
</organism>
<evidence type="ECO:0000313" key="2">
    <source>
        <dbReference type="Proteomes" id="UP001054945"/>
    </source>
</evidence>
<accession>A0AAV4NRS1</accession>
<reference evidence="1 2" key="1">
    <citation type="submission" date="2021-06" db="EMBL/GenBank/DDBJ databases">
        <title>Caerostris extrusa draft genome.</title>
        <authorList>
            <person name="Kono N."/>
            <person name="Arakawa K."/>
        </authorList>
    </citation>
    <scope>NUCLEOTIDE SEQUENCE [LARGE SCALE GENOMIC DNA]</scope>
</reference>
<comment type="caution">
    <text evidence="1">The sequence shown here is derived from an EMBL/GenBank/DDBJ whole genome shotgun (WGS) entry which is preliminary data.</text>
</comment>
<sequence length="114" mass="13353">MSQNIGLEFQRISEESMLSNDYKVALYRKVLRRIELREINFSGLENRNRASQSVRLCVYGIMTDVTRNNSAHYVLNGDCWLQRRWGIFTEFSPLSSFTCCGNCCVVFHPHFLYT</sequence>